<dbReference type="Pfam" id="PF00496">
    <property type="entry name" value="SBP_bac_5"/>
    <property type="match status" value="1"/>
</dbReference>
<dbReference type="Gene3D" id="3.40.190.10">
    <property type="entry name" value="Periplasmic binding protein-like II"/>
    <property type="match status" value="1"/>
</dbReference>
<accession>A0A934NE98</accession>
<feature type="domain" description="Solute-binding protein family 5" evidence="1">
    <location>
        <begin position="62"/>
        <end position="147"/>
    </location>
</feature>
<gene>
    <name evidence="2" type="ORF">JF888_12650</name>
</gene>
<dbReference type="AlphaFoldDB" id="A0A934NE98"/>
<evidence type="ECO:0000259" key="1">
    <source>
        <dbReference type="Pfam" id="PF00496"/>
    </source>
</evidence>
<dbReference type="Proteomes" id="UP000620075">
    <property type="component" value="Unassembled WGS sequence"/>
</dbReference>
<dbReference type="InterPro" id="IPR000914">
    <property type="entry name" value="SBP_5_dom"/>
</dbReference>
<comment type="caution">
    <text evidence="2">The sequence shown here is derived from an EMBL/GenBank/DDBJ whole genome shotgun (WGS) entry which is preliminary data.</text>
</comment>
<dbReference type="EMBL" id="JAEKNQ010000049">
    <property type="protein sequence ID" value="MBJ7604023.1"/>
    <property type="molecule type" value="Genomic_DNA"/>
</dbReference>
<evidence type="ECO:0000313" key="3">
    <source>
        <dbReference type="Proteomes" id="UP000620075"/>
    </source>
</evidence>
<reference evidence="2 3" key="1">
    <citation type="submission" date="2020-10" db="EMBL/GenBank/DDBJ databases">
        <title>Ca. Dormibacterota MAGs.</title>
        <authorList>
            <person name="Montgomery K."/>
        </authorList>
    </citation>
    <scope>NUCLEOTIDE SEQUENCE [LARGE SCALE GENOMIC DNA]</scope>
    <source>
        <strain evidence="2">SC8811_S16_3</strain>
    </source>
</reference>
<sequence>MAETAAEATVERPSRTPVGTVHIVDPHPLNWLYITWNTMEEPVRTDAQGHLVGAAMEESRWIDDKTLEVRMRRGVRFQDGEECNANSFRRAFDEVQRWRVPHPPGTSLNFHPQTRLEVVDDHTLRMHFPEPDGLILGKFRGFHIPSTRFWDEHGFGYKKLGSGEGHW</sequence>
<proteinExistence type="predicted"/>
<dbReference type="RefSeq" id="WP_338180953.1">
    <property type="nucleotide sequence ID" value="NZ_JAEKNQ010000049.1"/>
</dbReference>
<name>A0A934NE98_9BACT</name>
<dbReference type="SUPFAM" id="SSF53850">
    <property type="entry name" value="Periplasmic binding protein-like II"/>
    <property type="match status" value="1"/>
</dbReference>
<protein>
    <submittedName>
        <fullName evidence="2">ABC transporter substrate-binding protein</fullName>
    </submittedName>
</protein>
<evidence type="ECO:0000313" key="2">
    <source>
        <dbReference type="EMBL" id="MBJ7604023.1"/>
    </source>
</evidence>
<organism evidence="2 3">
    <name type="scientific">Candidatus Dormiibacter inghamiae</name>
    <dbReference type="NCBI Taxonomy" id="3127013"/>
    <lineage>
        <taxon>Bacteria</taxon>
        <taxon>Bacillati</taxon>
        <taxon>Candidatus Dormiibacterota</taxon>
        <taxon>Candidatus Dormibacteria</taxon>
        <taxon>Candidatus Dormibacterales</taxon>
        <taxon>Candidatus Dormibacteraceae</taxon>
        <taxon>Candidatus Dormiibacter</taxon>
    </lineage>
</organism>